<organism evidence="1 2">
    <name type="scientific">Marinomonas maritima</name>
    <dbReference type="NCBI Taxonomy" id="2940935"/>
    <lineage>
        <taxon>Bacteria</taxon>
        <taxon>Pseudomonadati</taxon>
        <taxon>Pseudomonadota</taxon>
        <taxon>Gammaproteobacteria</taxon>
        <taxon>Oceanospirillales</taxon>
        <taxon>Oceanospirillaceae</taxon>
        <taxon>Marinomonas</taxon>
    </lineage>
</organism>
<reference evidence="1" key="1">
    <citation type="submission" date="2023-01" db="EMBL/GenBank/DDBJ databases">
        <title>Psychroserpens sp. MSW6 and Marinomonas sp. RSW2, isolated from seawater.</title>
        <authorList>
            <person name="Kristyanto S."/>
            <person name="Jung J."/>
            <person name="Kim J.M."/>
            <person name="Jeon C.O."/>
        </authorList>
    </citation>
    <scope>NUCLEOTIDE SEQUENCE</scope>
    <source>
        <strain evidence="1">RSW2</strain>
    </source>
</reference>
<accession>A0ABT5WHP3</accession>
<keyword evidence="2" id="KW-1185">Reference proteome</keyword>
<dbReference type="Gene3D" id="1.10.238.160">
    <property type="match status" value="1"/>
</dbReference>
<dbReference type="InterPro" id="IPR010260">
    <property type="entry name" value="AlpA"/>
</dbReference>
<dbReference type="Proteomes" id="UP001139522">
    <property type="component" value="Unassembled WGS sequence"/>
</dbReference>
<protein>
    <submittedName>
        <fullName evidence="1">AlpA family phage regulatory protein</fullName>
    </submittedName>
</protein>
<dbReference type="Pfam" id="PF05930">
    <property type="entry name" value="Phage_AlpA"/>
    <property type="match status" value="1"/>
</dbReference>
<gene>
    <name evidence="1" type="ORF">M3I01_013580</name>
</gene>
<dbReference type="RefSeq" id="WP_255896423.1">
    <property type="nucleotide sequence ID" value="NZ_JAMZEG020000003.1"/>
</dbReference>
<dbReference type="EMBL" id="JAMZEG020000003">
    <property type="protein sequence ID" value="MDE8603929.1"/>
    <property type="molecule type" value="Genomic_DNA"/>
</dbReference>
<proteinExistence type="predicted"/>
<sequence>MTQQVKSELIKIKDVMNMTTFSRNTVYKLIGSGEFPRQLKVGAGSYWRRKEVEQWLDDLMPATDEQVQVASEQAAKAARKKVH</sequence>
<evidence type="ECO:0000313" key="2">
    <source>
        <dbReference type="Proteomes" id="UP001139522"/>
    </source>
</evidence>
<comment type="caution">
    <text evidence="1">The sequence shown here is derived from an EMBL/GenBank/DDBJ whole genome shotgun (WGS) entry which is preliminary data.</text>
</comment>
<name>A0ABT5WHP3_9GAMM</name>
<evidence type="ECO:0000313" key="1">
    <source>
        <dbReference type="EMBL" id="MDE8603929.1"/>
    </source>
</evidence>